<comment type="caution">
    <text evidence="1">The sequence shown here is derived from an EMBL/GenBank/DDBJ whole genome shotgun (WGS) entry which is preliminary data.</text>
</comment>
<evidence type="ECO:0000313" key="2">
    <source>
        <dbReference type="Proteomes" id="UP001221757"/>
    </source>
</evidence>
<proteinExistence type="predicted"/>
<organism evidence="1 2">
    <name type="scientific">Mycena rosella</name>
    <name type="common">Pink bonnet</name>
    <name type="synonym">Agaricus rosellus</name>
    <dbReference type="NCBI Taxonomy" id="1033263"/>
    <lineage>
        <taxon>Eukaryota</taxon>
        <taxon>Fungi</taxon>
        <taxon>Dikarya</taxon>
        <taxon>Basidiomycota</taxon>
        <taxon>Agaricomycotina</taxon>
        <taxon>Agaricomycetes</taxon>
        <taxon>Agaricomycetidae</taxon>
        <taxon>Agaricales</taxon>
        <taxon>Marasmiineae</taxon>
        <taxon>Mycenaceae</taxon>
        <taxon>Mycena</taxon>
    </lineage>
</organism>
<dbReference type="EMBL" id="JARKIE010000018">
    <property type="protein sequence ID" value="KAJ7701140.1"/>
    <property type="molecule type" value="Genomic_DNA"/>
</dbReference>
<protein>
    <submittedName>
        <fullName evidence="1">Uncharacterized protein</fullName>
    </submittedName>
</protein>
<reference evidence="1" key="1">
    <citation type="submission" date="2023-03" db="EMBL/GenBank/DDBJ databases">
        <title>Massive genome expansion in bonnet fungi (Mycena s.s.) driven by repeated elements and novel gene families across ecological guilds.</title>
        <authorList>
            <consortium name="Lawrence Berkeley National Laboratory"/>
            <person name="Harder C.B."/>
            <person name="Miyauchi S."/>
            <person name="Viragh M."/>
            <person name="Kuo A."/>
            <person name="Thoen E."/>
            <person name="Andreopoulos B."/>
            <person name="Lu D."/>
            <person name="Skrede I."/>
            <person name="Drula E."/>
            <person name="Henrissat B."/>
            <person name="Morin E."/>
            <person name="Kohler A."/>
            <person name="Barry K."/>
            <person name="LaButti K."/>
            <person name="Morin E."/>
            <person name="Salamov A."/>
            <person name="Lipzen A."/>
            <person name="Mereny Z."/>
            <person name="Hegedus B."/>
            <person name="Baldrian P."/>
            <person name="Stursova M."/>
            <person name="Weitz H."/>
            <person name="Taylor A."/>
            <person name="Grigoriev I.V."/>
            <person name="Nagy L.G."/>
            <person name="Martin F."/>
            <person name="Kauserud H."/>
        </authorList>
    </citation>
    <scope>NUCLEOTIDE SEQUENCE</scope>
    <source>
        <strain evidence="1">CBHHK067</strain>
    </source>
</reference>
<evidence type="ECO:0000313" key="1">
    <source>
        <dbReference type="EMBL" id="KAJ7701140.1"/>
    </source>
</evidence>
<keyword evidence="2" id="KW-1185">Reference proteome</keyword>
<accession>A0AAD7DW40</accession>
<dbReference type="Gene3D" id="3.60.130.30">
    <property type="match status" value="1"/>
</dbReference>
<name>A0AAD7DW40_MYCRO</name>
<gene>
    <name evidence="1" type="ORF">B0H17DRAFT_924760</name>
</gene>
<dbReference type="Proteomes" id="UP001221757">
    <property type="component" value="Unassembled WGS sequence"/>
</dbReference>
<dbReference type="AlphaFoldDB" id="A0AAD7DW40"/>
<sequence>MPALSTALHATIDAAALPVAHGTYAAKTEDADVQWGSRKRRHLDDLVKLGFQVVHWNGHDPRPLVDAYGRIFAVLVGQPRCMSWDAEVWRAFYAIIDESTAATFPSDMRKHRRGLYAALNVGLSYGQGQHLPSRLHNPQYDPLLDRLLGNPAIAQMATFASAAFALWAPRLYGYYRCHNDALHTHLPHLHRNFSGSVFSCAAFNFGPRVCTFRHRDVLNLPFGWCAIQAAGHFDVTKGGHLVLWDLKLAVEFPHGALIFVPSATITHSNVPVGPDETRISFTQFTAGGLMRYVDNGFRTEEQLQEQDPEEFARLLLEMGLGLLSTIDELLADPAELLIETSPSQ</sequence>